<protein>
    <submittedName>
        <fullName evidence="3">NUDIX domain-containing protein</fullName>
    </submittedName>
</protein>
<dbReference type="Pfam" id="PF00293">
    <property type="entry name" value="NUDIX"/>
    <property type="match status" value="1"/>
</dbReference>
<accession>A0ABV9YHV9</accession>
<dbReference type="SUPFAM" id="SSF55811">
    <property type="entry name" value="Nudix"/>
    <property type="match status" value="1"/>
</dbReference>
<reference evidence="4" key="1">
    <citation type="journal article" date="2019" name="Int. J. Syst. Evol. Microbiol.">
        <title>The Global Catalogue of Microorganisms (GCM) 10K type strain sequencing project: providing services to taxonomists for standard genome sequencing and annotation.</title>
        <authorList>
            <consortium name="The Broad Institute Genomics Platform"/>
            <consortium name="The Broad Institute Genome Sequencing Center for Infectious Disease"/>
            <person name="Wu L."/>
            <person name="Ma J."/>
        </authorList>
    </citation>
    <scope>NUCLEOTIDE SEQUENCE [LARGE SCALE GENOMIC DNA]</scope>
    <source>
        <strain evidence="4">CGMCC 4.7093</strain>
    </source>
</reference>
<dbReference type="Proteomes" id="UP001595947">
    <property type="component" value="Unassembled WGS sequence"/>
</dbReference>
<sequence>MEAEGLIAHDVLAVVLRITGTVPSVLLWQRAREPQDGRWALPGGRLGAAEDVEASVRRHLAEKVDLAEVAHVEQLSVFSDPHRGPAPRRVATAFVGLVPSDADPAVPADTAWHPVDALPPTAFDHGDITRAGLERLRAKLSYTNIGFALAPEAFTISELRRLYAAALGHRVSATNLQRVLTRRGVLVPTGTTAAPGPSGGRPAALFRFSERALRVTDPFATLRPPSCDPSGSS</sequence>
<dbReference type="InterPro" id="IPR000086">
    <property type="entry name" value="NUDIX_hydrolase_dom"/>
</dbReference>
<dbReference type="PROSITE" id="PS51462">
    <property type="entry name" value="NUDIX"/>
    <property type="match status" value="1"/>
</dbReference>
<dbReference type="SUPFAM" id="SSF46785">
    <property type="entry name" value="Winged helix' DNA-binding domain"/>
    <property type="match status" value="1"/>
</dbReference>
<feature type="domain" description="Nudix hydrolase" evidence="2">
    <location>
        <begin position="7"/>
        <end position="136"/>
    </location>
</feature>
<evidence type="ECO:0000313" key="4">
    <source>
        <dbReference type="Proteomes" id="UP001595947"/>
    </source>
</evidence>
<dbReference type="InterPro" id="IPR036388">
    <property type="entry name" value="WH-like_DNA-bd_sf"/>
</dbReference>
<dbReference type="Gene3D" id="3.90.79.10">
    <property type="entry name" value="Nucleoside Triphosphate Pyrophosphohydrolase"/>
    <property type="match status" value="1"/>
</dbReference>
<dbReference type="InterPro" id="IPR015797">
    <property type="entry name" value="NUDIX_hydrolase-like_dom_sf"/>
</dbReference>
<dbReference type="PANTHER" id="PTHR43736">
    <property type="entry name" value="ADP-RIBOSE PYROPHOSPHATASE"/>
    <property type="match status" value="1"/>
</dbReference>
<comment type="similarity">
    <text evidence="1">Belongs to the Nudix hydrolase family.</text>
</comment>
<gene>
    <name evidence="3" type="ORF">ACFPBZ_09305</name>
</gene>
<evidence type="ECO:0000256" key="1">
    <source>
        <dbReference type="ARBA" id="ARBA00005582"/>
    </source>
</evidence>
<evidence type="ECO:0000259" key="2">
    <source>
        <dbReference type="PROSITE" id="PS51462"/>
    </source>
</evidence>
<dbReference type="Pfam" id="PF21906">
    <property type="entry name" value="WHD_NrtR"/>
    <property type="match status" value="1"/>
</dbReference>
<comment type="caution">
    <text evidence="3">The sequence shown here is derived from an EMBL/GenBank/DDBJ whole genome shotgun (WGS) entry which is preliminary data.</text>
</comment>
<dbReference type="InterPro" id="IPR054105">
    <property type="entry name" value="WHD_NrtR"/>
</dbReference>
<evidence type="ECO:0000313" key="3">
    <source>
        <dbReference type="EMBL" id="MFC5062400.1"/>
    </source>
</evidence>
<dbReference type="EMBL" id="JBHSIV010000007">
    <property type="protein sequence ID" value="MFC5062400.1"/>
    <property type="molecule type" value="Genomic_DNA"/>
</dbReference>
<dbReference type="PANTHER" id="PTHR43736:SF1">
    <property type="entry name" value="DIHYDRONEOPTERIN TRIPHOSPHATE DIPHOSPHATASE"/>
    <property type="match status" value="1"/>
</dbReference>
<organism evidence="3 4">
    <name type="scientific">Actinomycetospora atypica</name>
    <dbReference type="NCBI Taxonomy" id="1290095"/>
    <lineage>
        <taxon>Bacteria</taxon>
        <taxon>Bacillati</taxon>
        <taxon>Actinomycetota</taxon>
        <taxon>Actinomycetes</taxon>
        <taxon>Pseudonocardiales</taxon>
        <taxon>Pseudonocardiaceae</taxon>
        <taxon>Actinomycetospora</taxon>
    </lineage>
</organism>
<dbReference type="RefSeq" id="WP_378035783.1">
    <property type="nucleotide sequence ID" value="NZ_JBHSIV010000007.1"/>
</dbReference>
<proteinExistence type="inferred from homology"/>
<dbReference type="CDD" id="cd18873">
    <property type="entry name" value="NUDIX_NadM_like"/>
    <property type="match status" value="1"/>
</dbReference>
<name>A0ABV9YHV9_9PSEU</name>
<dbReference type="Gene3D" id="1.10.10.10">
    <property type="entry name" value="Winged helix-like DNA-binding domain superfamily/Winged helix DNA-binding domain"/>
    <property type="match status" value="1"/>
</dbReference>
<dbReference type="InterPro" id="IPR036390">
    <property type="entry name" value="WH_DNA-bd_sf"/>
</dbReference>
<keyword evidence="4" id="KW-1185">Reference proteome</keyword>